<organism evidence="1 2">
    <name type="scientific">Chryseobacterium joostei</name>
    <dbReference type="NCBI Taxonomy" id="112234"/>
    <lineage>
        <taxon>Bacteria</taxon>
        <taxon>Pseudomonadati</taxon>
        <taxon>Bacteroidota</taxon>
        <taxon>Flavobacteriia</taxon>
        <taxon>Flavobacteriales</taxon>
        <taxon>Weeksellaceae</taxon>
        <taxon>Chryseobacterium group</taxon>
        <taxon>Chryseobacterium</taxon>
    </lineage>
</organism>
<evidence type="ECO:0000313" key="1">
    <source>
        <dbReference type="EMBL" id="SIS31503.1"/>
    </source>
</evidence>
<accession>A0A1N7I364</accession>
<dbReference type="STRING" id="112234.SAMN05421768_102403"/>
<gene>
    <name evidence="1" type="ORF">SAMN05421768_102403</name>
</gene>
<dbReference type="Proteomes" id="UP000186106">
    <property type="component" value="Unassembled WGS sequence"/>
</dbReference>
<reference evidence="1 2" key="1">
    <citation type="submission" date="2017-01" db="EMBL/GenBank/DDBJ databases">
        <authorList>
            <person name="Mah S.A."/>
            <person name="Swanson W.J."/>
            <person name="Moy G.W."/>
            <person name="Vacquier V.D."/>
        </authorList>
    </citation>
    <scope>NUCLEOTIDE SEQUENCE [LARGE SCALE GENOMIC DNA]</scope>
    <source>
        <strain evidence="1 2">DSM 16927</strain>
    </source>
</reference>
<proteinExistence type="predicted"/>
<sequence length="42" mass="5119">MFHIQPYFVYFNEVYNKAGRALRARPEKNTNDEKIKNYFAYA</sequence>
<dbReference type="EMBL" id="FTNZ01000002">
    <property type="protein sequence ID" value="SIS31503.1"/>
    <property type="molecule type" value="Genomic_DNA"/>
</dbReference>
<dbReference type="AlphaFoldDB" id="A0A1N7I364"/>
<name>A0A1N7I364_9FLAO</name>
<evidence type="ECO:0000313" key="2">
    <source>
        <dbReference type="Proteomes" id="UP000186106"/>
    </source>
</evidence>
<protein>
    <submittedName>
        <fullName evidence="1">Uncharacterized protein</fullName>
    </submittedName>
</protein>